<accession>A0A3N0XY60</accession>
<evidence type="ECO:0000313" key="2">
    <source>
        <dbReference type="Proteomes" id="UP000281406"/>
    </source>
</evidence>
<dbReference type="EMBL" id="RJVU01057542">
    <property type="protein sequence ID" value="ROK23404.1"/>
    <property type="molecule type" value="Genomic_DNA"/>
</dbReference>
<dbReference type="AlphaFoldDB" id="A0A3N0XY60"/>
<proteinExistence type="predicted"/>
<evidence type="ECO:0000313" key="1">
    <source>
        <dbReference type="EMBL" id="ROK23404.1"/>
    </source>
</evidence>
<protein>
    <submittedName>
        <fullName evidence="1">Glycerophosphodiester phosphodiesterase domain-containing protein 5</fullName>
    </submittedName>
</protein>
<gene>
    <name evidence="1" type="ORF">DPX16_16448</name>
</gene>
<organism evidence="1 2">
    <name type="scientific">Anabarilius grahami</name>
    <name type="common">Kanglang fish</name>
    <name type="synonym">Barilius grahami</name>
    <dbReference type="NCBI Taxonomy" id="495550"/>
    <lineage>
        <taxon>Eukaryota</taxon>
        <taxon>Metazoa</taxon>
        <taxon>Chordata</taxon>
        <taxon>Craniata</taxon>
        <taxon>Vertebrata</taxon>
        <taxon>Euteleostomi</taxon>
        <taxon>Actinopterygii</taxon>
        <taxon>Neopterygii</taxon>
        <taxon>Teleostei</taxon>
        <taxon>Ostariophysi</taxon>
        <taxon>Cypriniformes</taxon>
        <taxon>Xenocyprididae</taxon>
        <taxon>Xenocypridinae</taxon>
        <taxon>Xenocypridinae incertae sedis</taxon>
        <taxon>Anabarilius</taxon>
    </lineage>
</organism>
<name>A0A3N0XY60_ANAGA</name>
<sequence length="112" mass="12888">MVRQVAPGLQQTSVQKLPLDTLHHKGISRVLLRYNQASVQDIQYASVLLTNTWWRMSGMRSYNPEQIMLSAAVRRSSRDVNIMKEKLIFSEVSNGVSNDEQYTENGFNYYTS</sequence>
<dbReference type="Proteomes" id="UP000281406">
    <property type="component" value="Unassembled WGS sequence"/>
</dbReference>
<comment type="caution">
    <text evidence="1">The sequence shown here is derived from an EMBL/GenBank/DDBJ whole genome shotgun (WGS) entry which is preliminary data.</text>
</comment>
<keyword evidence="2" id="KW-1185">Reference proteome</keyword>
<dbReference type="OrthoDB" id="1058301at2759"/>
<reference evidence="1 2" key="1">
    <citation type="submission" date="2018-10" db="EMBL/GenBank/DDBJ databases">
        <title>Genome assembly for a Yunnan-Guizhou Plateau 3E fish, Anabarilius grahami (Regan), and its evolutionary and genetic applications.</title>
        <authorList>
            <person name="Jiang W."/>
        </authorList>
    </citation>
    <scope>NUCLEOTIDE SEQUENCE [LARGE SCALE GENOMIC DNA]</scope>
    <source>
        <strain evidence="1">AG-KIZ</strain>
        <tissue evidence="1">Muscle</tissue>
    </source>
</reference>